<dbReference type="AlphaFoldDB" id="A0A1J6HUM9"/>
<gene>
    <name evidence="4" type="ORF">BLA27_27375</name>
</gene>
<dbReference type="SMR" id="A0A1J6HUM9"/>
<evidence type="ECO:0000256" key="1">
    <source>
        <dbReference type="SAM" id="MobiDB-lite"/>
    </source>
</evidence>
<dbReference type="EMBL" id="MOEC01000060">
    <property type="protein sequence ID" value="OIS90314.1"/>
    <property type="molecule type" value="Genomic_DNA"/>
</dbReference>
<sequence length="994" mass="109564">MLSHKVLTRQDVGRAASYYEDGADDYYAKDGEAAEWQGQGAEALGLKGEIDSARFRELLAGQIAPGVSISRAATRDDSNVRIGIDLTFSAPKSVSLQALVSGDSDIVKAHDRAVARALEAAETLAQARHKVDGKTRIETTGNLVVGKFRHETSRERDPQLHTHAVIMNLTQREDGQWRALKNDQIVKSTRYLGSVYNNELAAELQKLGYGLRFERDGNFELAHIDRKQIEGFSQRSGQINEILAAKGLTRETASATEKQQAAMQTRPKKVMTEREALHAEWKEKAKDLGIDFQRREWSGAGAEHDRSGPDAAGRSAFIPADEAAKRAVRYAVNHLTERQAVMGSRELIDTAMKHGVGGAQLADVQKEIAKQTAAGYLIQEQPLYQPAGQTGPQDAPGKTRAAWIAELQEKGIERIAARDRVDAAIQHGGLVAGEARYTTQTALEREKRILQIERDGRGAVAGIMPAESAGAHLANTNLNAGQRQAAELMASSENRVIGVQGFAGVGKSHMLDTAKGMIEGQGYNVRALAPYGSQVKALRELGVQANTLASFLRAKDKGIDAKTVLVIDEAGVVPTRQMEQALKIAERAGARVVLMGDTAQTKAIEAGRPFDQLQAAGMKTAHMDEIQRQKNPELKKAVELAAKGDTSSSLAKIAEITEIKDHSERRAAVAAAYVELEPKDRNETIIVSGTNEARREINKIVRENIGTAGQGMEVDTLIRRDTTQAERRFSKNYRVGDLIQPEKDYKRSGLQRGELYRVEDTGPGNRLTVRAERSQEIVQFNPLTHGKISVYEPEKAELSRGDIVRITRNDASKDLANGDRFKVENIEAGKVTLASDTRRVELATDKPMHLSHAYATTVHSSQGLTADRVLIDFHAESRTTAKDVYYVAISRARFQSRIFTNDRAKLPRAIARENIKYAALDLARGRPAPNRHIERSNGTQRQNEGRDHVQQSPLGREVYQAQSRQQQANEHAREQARAEKQQAKQAEKGRERER</sequence>
<dbReference type="NCBIfam" id="TIGR02686">
    <property type="entry name" value="relax_trwC"/>
    <property type="match status" value="1"/>
</dbReference>
<feature type="domain" description="(+)RNA virus helicase C-terminal" evidence="2">
    <location>
        <begin position="832"/>
        <end position="899"/>
    </location>
</feature>
<dbReference type="InterPro" id="IPR014059">
    <property type="entry name" value="TraI/TrwC_relax"/>
</dbReference>
<dbReference type="SUPFAM" id="SSF52540">
    <property type="entry name" value="P-loop containing nucleoside triphosphate hydrolases"/>
    <property type="match status" value="2"/>
</dbReference>
<dbReference type="RefSeq" id="WP_071634505.1">
    <property type="nucleotide sequence ID" value="NZ_MOEC01000060.1"/>
</dbReference>
<feature type="region of interest" description="Disordered" evidence="1">
    <location>
        <begin position="926"/>
        <end position="994"/>
    </location>
</feature>
<dbReference type="CDD" id="cd17933">
    <property type="entry name" value="DEXSc_RecD-like"/>
    <property type="match status" value="1"/>
</dbReference>
<dbReference type="Gene3D" id="3.40.50.300">
    <property type="entry name" value="P-loop containing nucleotide triphosphate hydrolases"/>
    <property type="match status" value="2"/>
</dbReference>
<dbReference type="NCBIfam" id="NF041492">
    <property type="entry name" value="MobF"/>
    <property type="match status" value="1"/>
</dbReference>
<comment type="caution">
    <text evidence="4">The sequence shown here is derived from an EMBL/GenBank/DDBJ whole genome shotgun (WGS) entry which is preliminary data.</text>
</comment>
<dbReference type="Pfam" id="PF08751">
    <property type="entry name" value="TrwC"/>
    <property type="match status" value="1"/>
</dbReference>
<name>A0A1J6HUM9_9HYPH</name>
<dbReference type="OrthoDB" id="1826980at2"/>
<dbReference type="InterPro" id="IPR027417">
    <property type="entry name" value="P-loop_NTPase"/>
</dbReference>
<dbReference type="Pfam" id="PF13604">
    <property type="entry name" value="AAA_30"/>
    <property type="match status" value="1"/>
</dbReference>
<protein>
    <submittedName>
        <fullName evidence="4">Relaxase</fullName>
    </submittedName>
</protein>
<feature type="compositionally biased region" description="Basic and acidic residues" evidence="1">
    <location>
        <begin position="970"/>
        <end position="994"/>
    </location>
</feature>
<evidence type="ECO:0000313" key="4">
    <source>
        <dbReference type="EMBL" id="OIS90314.1"/>
    </source>
</evidence>
<evidence type="ECO:0000259" key="2">
    <source>
        <dbReference type="Pfam" id="PF01443"/>
    </source>
</evidence>
<dbReference type="Pfam" id="PF01443">
    <property type="entry name" value="Viral_helicase1"/>
    <property type="match status" value="1"/>
</dbReference>
<feature type="domain" description="TrwC relaxase" evidence="3">
    <location>
        <begin position="13"/>
        <end position="287"/>
    </location>
</feature>
<organism evidence="4 5">
    <name type="scientific">Brucella cytisi</name>
    <dbReference type="NCBI Taxonomy" id="407152"/>
    <lineage>
        <taxon>Bacteria</taxon>
        <taxon>Pseudomonadati</taxon>
        <taxon>Pseudomonadota</taxon>
        <taxon>Alphaproteobacteria</taxon>
        <taxon>Hyphomicrobiales</taxon>
        <taxon>Brucellaceae</taxon>
        <taxon>Brucella/Ochrobactrum group</taxon>
        <taxon>Brucella</taxon>
    </lineage>
</organism>
<feature type="compositionally biased region" description="Polar residues" evidence="1">
    <location>
        <begin position="960"/>
        <end position="969"/>
    </location>
</feature>
<dbReference type="CDD" id="cd18809">
    <property type="entry name" value="SF1_C_RecD"/>
    <property type="match status" value="1"/>
</dbReference>
<evidence type="ECO:0000313" key="5">
    <source>
        <dbReference type="Proteomes" id="UP000182985"/>
    </source>
</evidence>
<dbReference type="GO" id="GO:0005524">
    <property type="term" value="F:ATP binding"/>
    <property type="evidence" value="ECO:0007669"/>
    <property type="project" value="InterPro"/>
</dbReference>
<reference evidence="4 5" key="1">
    <citation type="submission" date="2016-10" db="EMBL/GenBank/DDBJ databases">
        <title>The Draft Genome Sequence of the Potato Rhizosphere Bacteria Ochrobactrum sp. IPA7.2.</title>
        <authorList>
            <person name="Gogoleva N.E."/>
            <person name="Khlopko Y.A."/>
            <person name="Burygin G.L."/>
            <person name="Plotnikov A.O."/>
        </authorList>
    </citation>
    <scope>NUCLEOTIDE SEQUENCE [LARGE SCALE GENOMIC DNA]</scope>
    <source>
        <strain evidence="4 5">IPA7.2</strain>
    </source>
</reference>
<dbReference type="Proteomes" id="UP000182985">
    <property type="component" value="Unassembled WGS sequence"/>
</dbReference>
<proteinExistence type="predicted"/>
<accession>A0A1J6HUM9</accession>
<dbReference type="InterPro" id="IPR014862">
    <property type="entry name" value="TrwC"/>
</dbReference>
<dbReference type="SUPFAM" id="SSF55464">
    <property type="entry name" value="Origin of replication-binding domain, RBD-like"/>
    <property type="match status" value="1"/>
</dbReference>
<dbReference type="InterPro" id="IPR027351">
    <property type="entry name" value="(+)RNA_virus_helicase_core_dom"/>
</dbReference>
<evidence type="ECO:0000259" key="3">
    <source>
        <dbReference type="Pfam" id="PF08751"/>
    </source>
</evidence>
<keyword evidence="5" id="KW-1185">Reference proteome</keyword>